<organism evidence="1 2">
    <name type="scientific">Fluviicola taffensis (strain DSM 16823 / NCIMB 13979 / RW262)</name>
    <dbReference type="NCBI Taxonomy" id="755732"/>
    <lineage>
        <taxon>Bacteria</taxon>
        <taxon>Pseudomonadati</taxon>
        <taxon>Bacteroidota</taxon>
        <taxon>Flavobacteriia</taxon>
        <taxon>Flavobacteriales</taxon>
        <taxon>Crocinitomicaceae</taxon>
        <taxon>Fluviicola</taxon>
    </lineage>
</organism>
<name>F2IHG0_FLUTR</name>
<dbReference type="STRING" id="755732.Fluta_1733"/>
<reference evidence="2" key="2">
    <citation type="submission" date="2011-02" db="EMBL/GenBank/DDBJ databases">
        <title>The complete genome of Fluviicola taffensis DSM 16823.</title>
        <authorList>
            <consortium name="US DOE Joint Genome Institute (JGI-PGF)"/>
            <person name="Lucas S."/>
            <person name="Copeland A."/>
            <person name="Lapidus A."/>
            <person name="Bruce D."/>
            <person name="Goodwin L."/>
            <person name="Pitluck S."/>
            <person name="Kyrpides N."/>
            <person name="Mavromatis K."/>
            <person name="Ivanova N."/>
            <person name="Mikhailova N."/>
            <person name="Pagani I."/>
            <person name="Chertkov O."/>
            <person name="Detter J.C."/>
            <person name="Han C."/>
            <person name="Tapia R."/>
            <person name="Land M."/>
            <person name="Hauser L."/>
            <person name="Markowitz V."/>
            <person name="Cheng J.-F."/>
            <person name="Hugenholtz P."/>
            <person name="Woyke T."/>
            <person name="Wu D."/>
            <person name="Tindall B."/>
            <person name="Pomrenke H.G."/>
            <person name="Brambilla E."/>
            <person name="Klenk H.-P."/>
            <person name="Eisen J.A."/>
        </authorList>
    </citation>
    <scope>NUCLEOTIDE SEQUENCE [LARGE SCALE GENOMIC DNA]</scope>
    <source>
        <strain evidence="2">DSM 16823 / RW262 / RW262</strain>
    </source>
</reference>
<evidence type="ECO:0000313" key="2">
    <source>
        <dbReference type="Proteomes" id="UP000007463"/>
    </source>
</evidence>
<dbReference type="KEGG" id="fte:Fluta_1733"/>
<gene>
    <name evidence="1" type="ordered locus">Fluta_1733</name>
</gene>
<proteinExistence type="predicted"/>
<sequence>MKFAFGKSFLIPLFIAPNPTLNNTSPKNAVFDLLYPATFSPSAGV</sequence>
<dbReference type="HOGENOM" id="CLU_3200124_0_0_10"/>
<protein>
    <submittedName>
        <fullName evidence="1">Uncharacterized protein</fullName>
    </submittedName>
</protein>
<dbReference type="Proteomes" id="UP000007463">
    <property type="component" value="Chromosome"/>
</dbReference>
<dbReference type="EMBL" id="CP002542">
    <property type="protein sequence ID" value="AEA43725.1"/>
    <property type="molecule type" value="Genomic_DNA"/>
</dbReference>
<keyword evidence="2" id="KW-1185">Reference proteome</keyword>
<dbReference type="AlphaFoldDB" id="F2IHG0"/>
<accession>F2IHG0</accession>
<evidence type="ECO:0000313" key="1">
    <source>
        <dbReference type="EMBL" id="AEA43725.1"/>
    </source>
</evidence>
<reference evidence="1 2" key="1">
    <citation type="journal article" date="2011" name="Stand. Genomic Sci.">
        <title>Complete genome sequence of the gliding freshwater bacterium Fluviicola taffensis type strain (RW262).</title>
        <authorList>
            <person name="Woyke T."/>
            <person name="Chertkov O."/>
            <person name="Lapidus A."/>
            <person name="Nolan M."/>
            <person name="Lucas S."/>
            <person name="Del Rio T.G."/>
            <person name="Tice H."/>
            <person name="Cheng J.F."/>
            <person name="Tapia R."/>
            <person name="Han C."/>
            <person name="Goodwin L."/>
            <person name="Pitluck S."/>
            <person name="Liolios K."/>
            <person name="Pagani I."/>
            <person name="Ivanova N."/>
            <person name="Huntemann M."/>
            <person name="Mavromatis K."/>
            <person name="Mikhailova N."/>
            <person name="Pati A."/>
            <person name="Chen A."/>
            <person name="Palaniappan K."/>
            <person name="Land M."/>
            <person name="Hauser L."/>
            <person name="Brambilla E.M."/>
            <person name="Rohde M."/>
            <person name="Mwirichia R."/>
            <person name="Sikorski J."/>
            <person name="Tindall B.J."/>
            <person name="Goker M."/>
            <person name="Bristow J."/>
            <person name="Eisen J.A."/>
            <person name="Markowitz V."/>
            <person name="Hugenholtz P."/>
            <person name="Klenk H.P."/>
            <person name="Kyrpides N.C."/>
        </authorList>
    </citation>
    <scope>NUCLEOTIDE SEQUENCE [LARGE SCALE GENOMIC DNA]</scope>
    <source>
        <strain evidence="2">DSM 16823 / RW262 / RW262</strain>
    </source>
</reference>